<protein>
    <submittedName>
        <fullName evidence="1">Uncharacterized protein</fullName>
    </submittedName>
</protein>
<dbReference type="EMBL" id="WXFA01000063">
    <property type="protein sequence ID" value="MBM3095978.1"/>
    <property type="molecule type" value="Genomic_DNA"/>
</dbReference>
<evidence type="ECO:0000313" key="2">
    <source>
        <dbReference type="Proteomes" id="UP000744980"/>
    </source>
</evidence>
<gene>
    <name evidence="1" type="ORF">GFB56_35465</name>
</gene>
<sequence length="90" mass="10014">MRLELDQTGDYVLDPAFLAVRLSIEASELRRRMRLGLVTSIVERGVDSDAGRKRLTVRNGNSVWRGIVDADNCIVSEESLDLRRPSTLGG</sequence>
<name>A0AAW4FXD3_9HYPH</name>
<dbReference type="AlphaFoldDB" id="A0AAW4FXD3"/>
<dbReference type="RefSeq" id="WP_084814838.1">
    <property type="nucleotide sequence ID" value="NZ_CP083371.1"/>
</dbReference>
<dbReference type="Proteomes" id="UP000744980">
    <property type="component" value="Unassembled WGS sequence"/>
</dbReference>
<accession>A0AAW4FXD3</accession>
<keyword evidence="2" id="KW-1185">Reference proteome</keyword>
<reference evidence="1 2" key="1">
    <citation type="submission" date="2020-01" db="EMBL/GenBank/DDBJ databases">
        <title>Draft genome assembly of Ensifer adhaerens T173.</title>
        <authorList>
            <person name="Craig J.E."/>
            <person name="Stinchcombe J.R."/>
        </authorList>
    </citation>
    <scope>NUCLEOTIDE SEQUENCE [LARGE SCALE GENOMIC DNA]</scope>
    <source>
        <strain evidence="1 2">T173</strain>
    </source>
</reference>
<dbReference type="Pfam" id="PF20132">
    <property type="entry name" value="DUF6522"/>
    <property type="match status" value="1"/>
</dbReference>
<proteinExistence type="predicted"/>
<dbReference type="InterPro" id="IPR045389">
    <property type="entry name" value="DUF6522"/>
</dbReference>
<evidence type="ECO:0000313" key="1">
    <source>
        <dbReference type="EMBL" id="MBM3095978.1"/>
    </source>
</evidence>
<comment type="caution">
    <text evidence="1">The sequence shown here is derived from an EMBL/GenBank/DDBJ whole genome shotgun (WGS) entry which is preliminary data.</text>
</comment>
<organism evidence="1 2">
    <name type="scientific">Ensifer canadensis</name>
    <dbReference type="NCBI Taxonomy" id="555315"/>
    <lineage>
        <taxon>Bacteria</taxon>
        <taxon>Pseudomonadati</taxon>
        <taxon>Pseudomonadota</taxon>
        <taxon>Alphaproteobacteria</taxon>
        <taxon>Hyphomicrobiales</taxon>
        <taxon>Rhizobiaceae</taxon>
        <taxon>Sinorhizobium/Ensifer group</taxon>
        <taxon>Ensifer</taxon>
    </lineage>
</organism>